<proteinExistence type="predicted"/>
<dbReference type="EMBL" id="SRYB01000001">
    <property type="protein sequence ID" value="TGY80981.1"/>
    <property type="molecule type" value="Genomic_DNA"/>
</dbReference>
<gene>
    <name evidence="1" type="ORF">E5331_00955</name>
</gene>
<evidence type="ECO:0000313" key="2">
    <source>
        <dbReference type="Proteomes" id="UP000306319"/>
    </source>
</evidence>
<protein>
    <submittedName>
        <fullName evidence="1">Uncharacterized protein</fullName>
    </submittedName>
</protein>
<sequence length="2063" mass="227859">MPLLSFEVYSNYEEVARLRSEITMLENRLRSFGPGTSVSTIRAVEAQLQSARAKFRGLALDAAQAGASLELNIRKGANGAIAAINDLQQKLTDPIQGLTQIAGVAGLGMFLNNVTKIRGQFQLMETNINTLLGGAEKGQAMMAELTEYAKVSPLDFQGTVGAAQMMLGFGIDQQKILPFMKALGDVSMGDAQRFQSLTLAFSQMSAAGKLMGQDLMQMVNAGFQPLDQLAKDTGKSIGQLKDEMSQGKISAEMVQQAFINATSEGGKFYNMSQAATATITGQMSMLGDATDLMFNGLGKKSEDAIIKVIEGATWMVENYEKVGGVLGTAIATFGIYKASAMASEFAIKVASEERSKAVVQGFEEEIAKMEEYQRQRALLAFDEDVRSALETGSISSEMAEKIQALREEVGMRKEAAQAAVDAARTEQAAINDALKAANEKVDKAQEMVDVANQIGTAEEQAAAANELLTAQMEREALTTQLANSQTRVHEAEMALDAAATQSNTISQIQQTNATNANTAAQNTNTVATGRGRIATALSTAGNKIATVAQYAYTTAINTCTKAWQSLKVAFATNSIGLIITALTTVIGLFMTFKNETEEATSEMERFGEAATKTKSNVNTLYSVLDSVNKESKVYKDSLEELTKIAKDYGIQIDSEKDTLDQLNEKRAQLIALIEKEGEARQIANRIASYEEDKKKNSDDFVKNMAESIADESKKDAKDNADRFARIIADTVDRKKAELLPLINELEQLQREYATESSKGEYADASRMAELHKRIASLQNNIAKTANEEAKNYAKAMGMAEDYILDIKDTSKLVGELTKQITTADNFIKQTQANAKAVNDELERTKDAAPPVDYSTFDSKKLTEELTKVSNAVDDINKTPVKPLSDPINIHSLIETAQKAEEKISDVDNSSASPKTDNSALDETAQKGEKAEDKIKDIDNTTATPYIDTKYLDIALSKLDNIKISLKEVGGQVLNTSGAEREQLQSLMSKYGKNGKLDTKQMSKEDVALYNQIVRNARLRSNFSFEGNKYKLNSEQSAILQQFIDRYGTSLNESKMSDVDKRLYQQLKNDLRVGAYNANKNNQTGAMKAIKDALENQIKTAKTTEEFANIRKSINAQMQKVDQSSELYKYYEKQLKALDKRDKTKKDKNSGKDDPKQRAYELRKARLEEEKRTNELLQAEKNRQRELEIAQMEDNSEKEIATIKFTSEKKRQALEAELKKEASILEKNAMQDWMKGGKNRKEYQYYEQFTDKQLAEMRKQYQEQARSNIGYDTQLSLIANNEASELQKVHQTDMTAMRDYLKEYGTFQQKKLAIAEEYAEKIRKAQNKGEELTLMAQRDTELRALESKAMTSQIDWYSVFDNVGVIMRGQLEPLYKQLQEYVKSDAFRKSGADNQQTVINAMDKIRSQLGTTDSWKDLSSALADYQNALNELRVATENDTRVSAELAKLTEAKNTADANLERARTNADTTPEQMKEYIEAVEAAQLALENYSSTVVANNQAMQEAQNQVQSSGTLLSMTAKNVMQPVSEIYTFLSGAGLSQLAELWGAFDELKGGIDGLKALKDIGKDTKELNDGMAEAGAALAKELPAELTEGLSKAGLIGQIISAVLKILDILKDGVGTLISSILDSIFGAISGIIDNILSGEIFKQIGESLYKGILGIFKSIFTMGGLFDWIGNGESDKNLEKDIERLTATNDALRKAVDNLATEMKEAATADMGELYKQQKADIEQSMKNTQEMMSRAGAAYSNGFLGIGGSKSSNHKINKGMSGSDWSRISQIVGKTISSAGEFWNLTSEQMAKIAQSAPDLYAKIKGLADDGYKDASQFIDEYIEYYKELEELENSFRESLTDVSFDSVKDDFKSLLLDMESDSKDFASNWEKMMQQAVINSLMNSKYNQMLKDWYNGFSDAMNDDNGLTEAEQAKLKQEWDSIVNSAIADRDSLKKAMGWDTGSGYSQEASKYGVNTLSEDTGLAIVGRMTAMQEAVESIKASESVSVLTLADLTDELIQIAMEYSRFNVHQDNIERQLARIYIELQTISENTGAIVKPIMSMQADVAEIKKYAKNL</sequence>
<reference evidence="1" key="1">
    <citation type="submission" date="2019-04" db="EMBL/GenBank/DDBJ databases">
        <title>Microbes associate with the intestines of laboratory mice.</title>
        <authorList>
            <person name="Navarre W."/>
            <person name="Wong E."/>
            <person name="Huang K."/>
            <person name="Tropini C."/>
            <person name="Ng K."/>
            <person name="Yu B."/>
        </authorList>
    </citation>
    <scope>NUCLEOTIDE SEQUENCE</scope>
    <source>
        <strain evidence="1">NM04_E33</strain>
    </source>
</reference>
<organism evidence="1 2">
    <name type="scientific">Lepagella muris</name>
    <dbReference type="NCBI Taxonomy" id="3032870"/>
    <lineage>
        <taxon>Bacteria</taxon>
        <taxon>Pseudomonadati</taxon>
        <taxon>Bacteroidota</taxon>
        <taxon>Bacteroidia</taxon>
        <taxon>Bacteroidales</taxon>
        <taxon>Muribaculaceae</taxon>
        <taxon>Lepagella</taxon>
    </lineage>
</organism>
<dbReference type="Proteomes" id="UP000306319">
    <property type="component" value="Unassembled WGS sequence"/>
</dbReference>
<accession>A0AC61RL14</accession>
<comment type="caution">
    <text evidence="1">The sequence shown here is derived from an EMBL/GenBank/DDBJ whole genome shotgun (WGS) entry which is preliminary data.</text>
</comment>
<name>A0AC61RL14_9BACT</name>
<keyword evidence="2" id="KW-1185">Reference proteome</keyword>
<evidence type="ECO:0000313" key="1">
    <source>
        <dbReference type="EMBL" id="TGY80981.1"/>
    </source>
</evidence>